<gene>
    <name evidence="1" type="ORF">N0V93_001390</name>
</gene>
<dbReference type="AlphaFoldDB" id="A0A9W8Z1I7"/>
<protein>
    <submittedName>
        <fullName evidence="1">Uncharacterized protein</fullName>
    </submittedName>
</protein>
<sequence>MAVETETSAQQASASASSLCKIDFSSSALLRQVSTMLRRVWLLDPPLSNEELADPTTVQECFRSMCEAIGNGITDDPEDTKWDHELWLKHTKLKLLDPTVAASAEPTDLRSVVSPWREEIYDVYRHLFSDLWRALVRAADEERRGQLGTFDPAKGNAVSLVVLPAEENKVDKTAFKTDTFLYPVWVNPKAKISFAADGTEHAWLADNEVTWTTGLWVQAGRDVALTTEMKDVEDDKSKIAAVFVTGHCDEGSPEKTITIDENKAPAEAGTDT</sequence>
<comment type="caution">
    <text evidence="1">The sequence shown here is derived from an EMBL/GenBank/DDBJ whole genome shotgun (WGS) entry which is preliminary data.</text>
</comment>
<organism evidence="1 2">
    <name type="scientific">Gnomoniopsis smithogilvyi</name>
    <dbReference type="NCBI Taxonomy" id="1191159"/>
    <lineage>
        <taxon>Eukaryota</taxon>
        <taxon>Fungi</taxon>
        <taxon>Dikarya</taxon>
        <taxon>Ascomycota</taxon>
        <taxon>Pezizomycotina</taxon>
        <taxon>Sordariomycetes</taxon>
        <taxon>Sordariomycetidae</taxon>
        <taxon>Diaporthales</taxon>
        <taxon>Gnomoniaceae</taxon>
        <taxon>Gnomoniopsis</taxon>
    </lineage>
</organism>
<keyword evidence="2" id="KW-1185">Reference proteome</keyword>
<dbReference type="OrthoDB" id="4587016at2759"/>
<accession>A0A9W8Z1I7</accession>
<evidence type="ECO:0000313" key="2">
    <source>
        <dbReference type="Proteomes" id="UP001140453"/>
    </source>
</evidence>
<reference evidence="1" key="1">
    <citation type="submission" date="2022-10" db="EMBL/GenBank/DDBJ databases">
        <title>Tapping the CABI collections for fungal endophytes: first genome assemblies for Collariella, Neodidymelliopsis, Ascochyta clinopodiicola, Didymella pomorum, Didymosphaeria variabile, Neocosmospora piperis and Neocucurbitaria cava.</title>
        <authorList>
            <person name="Hill R."/>
        </authorList>
    </citation>
    <scope>NUCLEOTIDE SEQUENCE</scope>
    <source>
        <strain evidence="1">IMI 355082</strain>
    </source>
</reference>
<proteinExistence type="predicted"/>
<name>A0A9W8Z1I7_9PEZI</name>
<dbReference type="Proteomes" id="UP001140453">
    <property type="component" value="Unassembled WGS sequence"/>
</dbReference>
<evidence type="ECO:0000313" key="1">
    <source>
        <dbReference type="EMBL" id="KAJ4397166.1"/>
    </source>
</evidence>
<dbReference type="EMBL" id="JAPEVB010000001">
    <property type="protein sequence ID" value="KAJ4397166.1"/>
    <property type="molecule type" value="Genomic_DNA"/>
</dbReference>